<comment type="caution">
    <text evidence="4">The sequence shown here is derived from an EMBL/GenBank/DDBJ whole genome shotgun (WGS) entry which is preliminary data.</text>
</comment>
<evidence type="ECO:0000256" key="2">
    <source>
        <dbReference type="ARBA" id="ARBA00023043"/>
    </source>
</evidence>
<dbReference type="Pfam" id="PF12796">
    <property type="entry name" value="Ank_2"/>
    <property type="match status" value="1"/>
</dbReference>
<feature type="repeat" description="ANK" evidence="3">
    <location>
        <begin position="214"/>
        <end position="246"/>
    </location>
</feature>
<gene>
    <name evidence="4" type="primary">ANKRD50</name>
    <name evidence="4" type="ORF">SNAT2548_LOCUS24169</name>
</gene>
<proteinExistence type="predicted"/>
<dbReference type="PROSITE" id="PS50088">
    <property type="entry name" value="ANK_REPEAT"/>
    <property type="match status" value="2"/>
</dbReference>
<protein>
    <submittedName>
        <fullName evidence="4">ANKRD50 protein</fullName>
    </submittedName>
</protein>
<evidence type="ECO:0000256" key="3">
    <source>
        <dbReference type="PROSITE-ProRule" id="PRU00023"/>
    </source>
</evidence>
<organism evidence="4 5">
    <name type="scientific">Symbiodinium natans</name>
    <dbReference type="NCBI Taxonomy" id="878477"/>
    <lineage>
        <taxon>Eukaryota</taxon>
        <taxon>Sar</taxon>
        <taxon>Alveolata</taxon>
        <taxon>Dinophyceae</taxon>
        <taxon>Suessiales</taxon>
        <taxon>Symbiodiniaceae</taxon>
        <taxon>Symbiodinium</taxon>
    </lineage>
</organism>
<reference evidence="4" key="1">
    <citation type="submission" date="2021-02" db="EMBL/GenBank/DDBJ databases">
        <authorList>
            <person name="Dougan E. K."/>
            <person name="Rhodes N."/>
            <person name="Thang M."/>
            <person name="Chan C."/>
        </authorList>
    </citation>
    <scope>NUCLEOTIDE SEQUENCE</scope>
</reference>
<dbReference type="Gene3D" id="1.25.40.20">
    <property type="entry name" value="Ankyrin repeat-containing domain"/>
    <property type="match status" value="1"/>
</dbReference>
<dbReference type="Proteomes" id="UP000604046">
    <property type="component" value="Unassembled WGS sequence"/>
</dbReference>
<keyword evidence="1" id="KW-0677">Repeat</keyword>
<dbReference type="SMART" id="SM00248">
    <property type="entry name" value="ANK"/>
    <property type="match status" value="5"/>
</dbReference>
<sequence length="292" mass="32149">MARALLSRCSDSIFPSSLLCASMLRVFKASGEEVLATELAEFTKMIRRDGQHVRPVRGQPVRGFHLKRHLQELCGLARFRQRLLEPNGSILSDDATLHGPVDLQLILLPFTPSSQEQVQELCQAARRNDTQTLARLLQRPQDPNLLWKRSAPLYSAANCNSLDAARLLLEAKADKEWVSHRGITPLQVASLCGHIEVVGLLLEAKAEKDRADLEGRTPMLLAARSDHGEVVRLLLEAKADKDKASSLGATPMSVAIARGSQEVLRVLLDGNEEALQVLLDGAGRPLKKRRTA</sequence>
<dbReference type="OrthoDB" id="20872at2759"/>
<dbReference type="Pfam" id="PF00023">
    <property type="entry name" value="Ank"/>
    <property type="match status" value="1"/>
</dbReference>
<name>A0A812RIM9_9DINO</name>
<dbReference type="PANTHER" id="PTHR24166:SF48">
    <property type="entry name" value="PROTEIN VAPYRIN"/>
    <property type="match status" value="1"/>
</dbReference>
<dbReference type="AlphaFoldDB" id="A0A812RIM9"/>
<keyword evidence="5" id="KW-1185">Reference proteome</keyword>
<keyword evidence="2 3" id="KW-0040">ANK repeat</keyword>
<evidence type="ECO:0000313" key="5">
    <source>
        <dbReference type="Proteomes" id="UP000604046"/>
    </source>
</evidence>
<dbReference type="SUPFAM" id="SSF48403">
    <property type="entry name" value="Ankyrin repeat"/>
    <property type="match status" value="1"/>
</dbReference>
<feature type="repeat" description="ANK" evidence="3">
    <location>
        <begin position="181"/>
        <end position="213"/>
    </location>
</feature>
<dbReference type="InterPro" id="IPR050889">
    <property type="entry name" value="Dendritic_Spine_Reg/Scaffold"/>
</dbReference>
<dbReference type="PROSITE" id="PS50297">
    <property type="entry name" value="ANK_REP_REGION"/>
    <property type="match status" value="2"/>
</dbReference>
<dbReference type="InterPro" id="IPR002110">
    <property type="entry name" value="Ankyrin_rpt"/>
</dbReference>
<accession>A0A812RIM9</accession>
<evidence type="ECO:0000313" key="4">
    <source>
        <dbReference type="EMBL" id="CAE7444214.1"/>
    </source>
</evidence>
<evidence type="ECO:0000256" key="1">
    <source>
        <dbReference type="ARBA" id="ARBA00022737"/>
    </source>
</evidence>
<dbReference type="InterPro" id="IPR036770">
    <property type="entry name" value="Ankyrin_rpt-contain_sf"/>
</dbReference>
<dbReference type="EMBL" id="CAJNDS010002348">
    <property type="protein sequence ID" value="CAE7444214.1"/>
    <property type="molecule type" value="Genomic_DNA"/>
</dbReference>
<dbReference type="PANTHER" id="PTHR24166">
    <property type="entry name" value="ROLLING PEBBLES, ISOFORM B"/>
    <property type="match status" value="1"/>
</dbReference>